<comment type="caution">
    <text evidence="1">The sequence shown here is derived from an EMBL/GenBank/DDBJ whole genome shotgun (WGS) entry which is preliminary data.</text>
</comment>
<dbReference type="EMBL" id="JAAMPC010000004">
    <property type="protein sequence ID" value="KAG2316504.1"/>
    <property type="molecule type" value="Genomic_DNA"/>
</dbReference>
<proteinExistence type="predicted"/>
<gene>
    <name evidence="1" type="ORF">Bca52824_019626</name>
</gene>
<dbReference type="AlphaFoldDB" id="A0A8X7VS46"/>
<dbReference type="Proteomes" id="UP000886595">
    <property type="component" value="Unassembled WGS sequence"/>
</dbReference>
<evidence type="ECO:0000313" key="1">
    <source>
        <dbReference type="EMBL" id="KAG2316504.1"/>
    </source>
</evidence>
<accession>A0A8X7VS46</accession>
<keyword evidence="2" id="KW-1185">Reference proteome</keyword>
<name>A0A8X7VS46_BRACI</name>
<organism evidence="1 2">
    <name type="scientific">Brassica carinata</name>
    <name type="common">Ethiopian mustard</name>
    <name type="synonym">Abyssinian cabbage</name>
    <dbReference type="NCBI Taxonomy" id="52824"/>
    <lineage>
        <taxon>Eukaryota</taxon>
        <taxon>Viridiplantae</taxon>
        <taxon>Streptophyta</taxon>
        <taxon>Embryophyta</taxon>
        <taxon>Tracheophyta</taxon>
        <taxon>Spermatophyta</taxon>
        <taxon>Magnoliopsida</taxon>
        <taxon>eudicotyledons</taxon>
        <taxon>Gunneridae</taxon>
        <taxon>Pentapetalae</taxon>
        <taxon>rosids</taxon>
        <taxon>malvids</taxon>
        <taxon>Brassicales</taxon>
        <taxon>Brassicaceae</taxon>
        <taxon>Brassiceae</taxon>
        <taxon>Brassica</taxon>
    </lineage>
</organism>
<protein>
    <submittedName>
        <fullName evidence="1">Uncharacterized protein</fullName>
    </submittedName>
</protein>
<reference evidence="1 2" key="1">
    <citation type="submission" date="2020-02" db="EMBL/GenBank/DDBJ databases">
        <authorList>
            <person name="Ma Q."/>
            <person name="Huang Y."/>
            <person name="Song X."/>
            <person name="Pei D."/>
        </authorList>
    </citation>
    <scope>NUCLEOTIDE SEQUENCE [LARGE SCALE GENOMIC DNA]</scope>
    <source>
        <strain evidence="1">Sxm20200214</strain>
        <tissue evidence="1">Leaf</tissue>
    </source>
</reference>
<sequence length="52" mass="5425">MGCNCSVYGDVNDYGCGKFQSPFTLSFAAATISNPSSIPIIISSYSSSVISH</sequence>
<evidence type="ECO:0000313" key="2">
    <source>
        <dbReference type="Proteomes" id="UP000886595"/>
    </source>
</evidence>